<organism evidence="2 3">
    <name type="scientific">Rhizodiscina lignyota</name>
    <dbReference type="NCBI Taxonomy" id="1504668"/>
    <lineage>
        <taxon>Eukaryota</taxon>
        <taxon>Fungi</taxon>
        <taxon>Dikarya</taxon>
        <taxon>Ascomycota</taxon>
        <taxon>Pezizomycotina</taxon>
        <taxon>Dothideomycetes</taxon>
        <taxon>Pleosporomycetidae</taxon>
        <taxon>Aulographales</taxon>
        <taxon>Rhizodiscinaceae</taxon>
        <taxon>Rhizodiscina</taxon>
    </lineage>
</organism>
<dbReference type="EMBL" id="ML978132">
    <property type="protein sequence ID" value="KAF2095215.1"/>
    <property type="molecule type" value="Genomic_DNA"/>
</dbReference>
<feature type="chain" id="PRO_5040145182" description="Cupin type-1 domain-containing protein" evidence="1">
    <location>
        <begin position="24"/>
        <end position="198"/>
    </location>
</feature>
<comment type="caution">
    <text evidence="2">The sequence shown here is derived from an EMBL/GenBank/DDBJ whole genome shotgun (WGS) entry which is preliminary data.</text>
</comment>
<feature type="signal peptide" evidence="1">
    <location>
        <begin position="1"/>
        <end position="23"/>
    </location>
</feature>
<protein>
    <recommendedName>
        <fullName evidence="4">Cupin type-1 domain-containing protein</fullName>
    </recommendedName>
</protein>
<keyword evidence="3" id="KW-1185">Reference proteome</keyword>
<evidence type="ECO:0000313" key="3">
    <source>
        <dbReference type="Proteomes" id="UP000799772"/>
    </source>
</evidence>
<evidence type="ECO:0000256" key="1">
    <source>
        <dbReference type="SAM" id="SignalP"/>
    </source>
</evidence>
<evidence type="ECO:0000313" key="2">
    <source>
        <dbReference type="EMBL" id="KAF2095215.1"/>
    </source>
</evidence>
<dbReference type="AlphaFoldDB" id="A0A9P4M316"/>
<gene>
    <name evidence="2" type="ORF">NA57DRAFT_59954</name>
</gene>
<dbReference type="OrthoDB" id="3223416at2759"/>
<accession>A0A9P4M316</accession>
<keyword evidence="1" id="KW-0732">Signal</keyword>
<reference evidence="2" key="1">
    <citation type="journal article" date="2020" name="Stud. Mycol.">
        <title>101 Dothideomycetes genomes: a test case for predicting lifestyles and emergence of pathogens.</title>
        <authorList>
            <person name="Haridas S."/>
            <person name="Albert R."/>
            <person name="Binder M."/>
            <person name="Bloem J."/>
            <person name="Labutti K."/>
            <person name="Salamov A."/>
            <person name="Andreopoulos B."/>
            <person name="Baker S."/>
            <person name="Barry K."/>
            <person name="Bills G."/>
            <person name="Bluhm B."/>
            <person name="Cannon C."/>
            <person name="Castanera R."/>
            <person name="Culley D."/>
            <person name="Daum C."/>
            <person name="Ezra D."/>
            <person name="Gonzalez J."/>
            <person name="Henrissat B."/>
            <person name="Kuo A."/>
            <person name="Liang C."/>
            <person name="Lipzen A."/>
            <person name="Lutzoni F."/>
            <person name="Magnuson J."/>
            <person name="Mondo S."/>
            <person name="Nolan M."/>
            <person name="Ohm R."/>
            <person name="Pangilinan J."/>
            <person name="Park H.-J."/>
            <person name="Ramirez L."/>
            <person name="Alfaro M."/>
            <person name="Sun H."/>
            <person name="Tritt A."/>
            <person name="Yoshinaga Y."/>
            <person name="Zwiers L.-H."/>
            <person name="Turgeon B."/>
            <person name="Goodwin S."/>
            <person name="Spatafora J."/>
            <person name="Crous P."/>
            <person name="Grigoriev I."/>
        </authorList>
    </citation>
    <scope>NUCLEOTIDE SEQUENCE</scope>
    <source>
        <strain evidence="2">CBS 133067</strain>
    </source>
</reference>
<dbReference type="PROSITE" id="PS51257">
    <property type="entry name" value="PROKAR_LIPOPROTEIN"/>
    <property type="match status" value="1"/>
</dbReference>
<name>A0A9P4M316_9PEZI</name>
<evidence type="ECO:0008006" key="4">
    <source>
        <dbReference type="Google" id="ProtNLM"/>
    </source>
</evidence>
<dbReference type="Proteomes" id="UP000799772">
    <property type="component" value="Unassembled WGS sequence"/>
</dbReference>
<sequence length="198" mass="20918">MIRSRSISCLLSITLIWSAIACANPSSFSALRALSPRQSNSATDYLVASAIYTNSENNSAFQCWEFKAPLNVSAGAGTVGAETFTFFDLANLTYTHIPPRFAGGVHNSPAPQIVMILSGLAQVTLPHGSETLWAIGGGTNGLFFAVDSVGTGHNTTYPSDEESNLIQIPFSGGMKSIPPHKVLHEGPCDEKNGQVVSS</sequence>
<proteinExistence type="predicted"/>